<sequence length="524" mass="59972">MTFIVSVLLCFLTLYVFWTTRMRMYSRYPPGPWGIPLLGNVFQLPTLRKPWHTLAKWKTAYGPIVYLNMAGQPMIILNTKKVVEDLLDRRTTKYSDRPSFVVGRIMTGNMNFALISTGERWRKMRRASDNALGLKNTVNYHGVQRNEAVFSTHSILSDPDNWRSHVDRRGGLALSLVYDLPLIQSVEDPSIQWMNHHNGKIVASMMPGAHLVEVLPFLQHLPRSISKWRRAAEESFEEFSAYFERKFQNIKKQVATGQEQRPSFCVSLAENQEISKLSDQECSWLAGVLYSAAQETTATTMMWFMFSMILFPRAQTRAQEELDKVVGRSRLPSFADLKHLPYIHAIVKEILRWRTPLPLGVPHVTNEDDYYDGYYIPKGTICIPNAWSLNHDPDIYGPDAEEFRPERHLDENGQLKDGLLGSSEGHYTYGFGQRICSGRHFANNSLFILVATILWTMRLEGVKDSDGNVVVPVINAEEEHGILSRPPLFAITATPRFRDADTFIREARDEVVEENLARLNTSSN</sequence>
<dbReference type="PANTHER" id="PTHR46300:SF7">
    <property type="entry name" value="P450, PUTATIVE (EUROFUNG)-RELATED"/>
    <property type="match status" value="1"/>
</dbReference>
<dbReference type="InterPro" id="IPR002401">
    <property type="entry name" value="Cyt_P450_E_grp-I"/>
</dbReference>
<evidence type="ECO:0008006" key="12">
    <source>
        <dbReference type="Google" id="ProtNLM"/>
    </source>
</evidence>
<evidence type="ECO:0000313" key="11">
    <source>
        <dbReference type="Proteomes" id="UP000559256"/>
    </source>
</evidence>
<keyword evidence="4 9" id="KW-0349">Heme</keyword>
<dbReference type="Proteomes" id="UP000559256">
    <property type="component" value="Unassembled WGS sequence"/>
</dbReference>
<organism evidence="10 11">
    <name type="scientific">Tetrapyrgos nigripes</name>
    <dbReference type="NCBI Taxonomy" id="182062"/>
    <lineage>
        <taxon>Eukaryota</taxon>
        <taxon>Fungi</taxon>
        <taxon>Dikarya</taxon>
        <taxon>Basidiomycota</taxon>
        <taxon>Agaricomycotina</taxon>
        <taxon>Agaricomycetes</taxon>
        <taxon>Agaricomycetidae</taxon>
        <taxon>Agaricales</taxon>
        <taxon>Marasmiineae</taxon>
        <taxon>Marasmiaceae</taxon>
        <taxon>Tetrapyrgos</taxon>
    </lineage>
</organism>
<dbReference type="PANTHER" id="PTHR46300">
    <property type="entry name" value="P450, PUTATIVE (EUROFUNG)-RELATED-RELATED"/>
    <property type="match status" value="1"/>
</dbReference>
<dbReference type="InterPro" id="IPR036396">
    <property type="entry name" value="Cyt_P450_sf"/>
</dbReference>
<dbReference type="GO" id="GO:0005506">
    <property type="term" value="F:iron ion binding"/>
    <property type="evidence" value="ECO:0007669"/>
    <property type="project" value="InterPro"/>
</dbReference>
<dbReference type="PRINTS" id="PR00463">
    <property type="entry name" value="EP450I"/>
</dbReference>
<evidence type="ECO:0000256" key="5">
    <source>
        <dbReference type="ARBA" id="ARBA00022723"/>
    </source>
</evidence>
<dbReference type="CDD" id="cd11065">
    <property type="entry name" value="CYP64-like"/>
    <property type="match status" value="1"/>
</dbReference>
<dbReference type="InterPro" id="IPR001128">
    <property type="entry name" value="Cyt_P450"/>
</dbReference>
<dbReference type="PRINTS" id="PR00385">
    <property type="entry name" value="P450"/>
</dbReference>
<evidence type="ECO:0000313" key="10">
    <source>
        <dbReference type="EMBL" id="KAF5372164.1"/>
    </source>
</evidence>
<name>A0A8H5GWA4_9AGAR</name>
<accession>A0A8H5GWA4</accession>
<evidence type="ECO:0000256" key="4">
    <source>
        <dbReference type="ARBA" id="ARBA00022617"/>
    </source>
</evidence>
<dbReference type="SUPFAM" id="SSF48264">
    <property type="entry name" value="Cytochrome P450"/>
    <property type="match status" value="1"/>
</dbReference>
<protein>
    <recommendedName>
        <fullName evidence="12">Cytochrome P450</fullName>
    </recommendedName>
</protein>
<dbReference type="OrthoDB" id="2789670at2759"/>
<evidence type="ECO:0000256" key="6">
    <source>
        <dbReference type="ARBA" id="ARBA00023002"/>
    </source>
</evidence>
<evidence type="ECO:0000256" key="1">
    <source>
        <dbReference type="ARBA" id="ARBA00001971"/>
    </source>
</evidence>
<keyword evidence="11" id="KW-1185">Reference proteome</keyword>
<comment type="similarity">
    <text evidence="3">Belongs to the cytochrome P450 family.</text>
</comment>
<keyword evidence="8" id="KW-0503">Monooxygenase</keyword>
<dbReference type="InterPro" id="IPR050364">
    <property type="entry name" value="Cytochrome_P450_fung"/>
</dbReference>
<keyword evidence="7 9" id="KW-0408">Iron</keyword>
<dbReference type="Gene3D" id="1.10.630.10">
    <property type="entry name" value="Cytochrome P450"/>
    <property type="match status" value="1"/>
</dbReference>
<dbReference type="EMBL" id="JAACJM010000006">
    <property type="protein sequence ID" value="KAF5372164.1"/>
    <property type="molecule type" value="Genomic_DNA"/>
</dbReference>
<comment type="caution">
    <text evidence="10">The sequence shown here is derived from an EMBL/GenBank/DDBJ whole genome shotgun (WGS) entry which is preliminary data.</text>
</comment>
<gene>
    <name evidence="10" type="ORF">D9758_005053</name>
</gene>
<comment type="cofactor">
    <cofactor evidence="1 9">
        <name>heme</name>
        <dbReference type="ChEBI" id="CHEBI:30413"/>
    </cofactor>
</comment>
<reference evidence="10 11" key="1">
    <citation type="journal article" date="2020" name="ISME J.">
        <title>Uncovering the hidden diversity of litter-decomposition mechanisms in mushroom-forming fungi.</title>
        <authorList>
            <person name="Floudas D."/>
            <person name="Bentzer J."/>
            <person name="Ahren D."/>
            <person name="Johansson T."/>
            <person name="Persson P."/>
            <person name="Tunlid A."/>
        </authorList>
    </citation>
    <scope>NUCLEOTIDE SEQUENCE [LARGE SCALE GENOMIC DNA]</scope>
    <source>
        <strain evidence="10 11">CBS 291.85</strain>
    </source>
</reference>
<keyword evidence="5 9" id="KW-0479">Metal-binding</keyword>
<dbReference type="AlphaFoldDB" id="A0A8H5GWA4"/>
<feature type="binding site" description="axial binding residue" evidence="9">
    <location>
        <position position="436"/>
    </location>
    <ligand>
        <name>heme</name>
        <dbReference type="ChEBI" id="CHEBI:30413"/>
    </ligand>
    <ligandPart>
        <name>Fe</name>
        <dbReference type="ChEBI" id="CHEBI:18248"/>
    </ligandPart>
</feature>
<dbReference type="GO" id="GO:0020037">
    <property type="term" value="F:heme binding"/>
    <property type="evidence" value="ECO:0007669"/>
    <property type="project" value="InterPro"/>
</dbReference>
<evidence type="ECO:0000256" key="7">
    <source>
        <dbReference type="ARBA" id="ARBA00023004"/>
    </source>
</evidence>
<dbReference type="Pfam" id="PF00067">
    <property type="entry name" value="p450"/>
    <property type="match status" value="1"/>
</dbReference>
<dbReference type="GO" id="GO:0016705">
    <property type="term" value="F:oxidoreductase activity, acting on paired donors, with incorporation or reduction of molecular oxygen"/>
    <property type="evidence" value="ECO:0007669"/>
    <property type="project" value="InterPro"/>
</dbReference>
<proteinExistence type="inferred from homology"/>
<evidence type="ECO:0000256" key="3">
    <source>
        <dbReference type="ARBA" id="ARBA00010617"/>
    </source>
</evidence>
<evidence type="ECO:0000256" key="8">
    <source>
        <dbReference type="ARBA" id="ARBA00023033"/>
    </source>
</evidence>
<keyword evidence="6" id="KW-0560">Oxidoreductase</keyword>
<evidence type="ECO:0000256" key="9">
    <source>
        <dbReference type="PIRSR" id="PIRSR602401-1"/>
    </source>
</evidence>
<comment type="pathway">
    <text evidence="2">Secondary metabolite biosynthesis.</text>
</comment>
<dbReference type="GO" id="GO:0004497">
    <property type="term" value="F:monooxygenase activity"/>
    <property type="evidence" value="ECO:0007669"/>
    <property type="project" value="UniProtKB-KW"/>
</dbReference>
<evidence type="ECO:0000256" key="2">
    <source>
        <dbReference type="ARBA" id="ARBA00005179"/>
    </source>
</evidence>